<dbReference type="Proteomes" id="UP000547011">
    <property type="component" value="Unassembled WGS sequence"/>
</dbReference>
<dbReference type="Pfam" id="PF07536">
    <property type="entry name" value="HWE_HK"/>
    <property type="match status" value="1"/>
</dbReference>
<dbReference type="InterPro" id="IPR011102">
    <property type="entry name" value="Sig_transdc_His_kinase_HWE"/>
</dbReference>
<comment type="caution">
    <text evidence="9">The sequence shown here is derived from an EMBL/GenBank/DDBJ whole genome shotgun (WGS) entry which is preliminary data.</text>
</comment>
<evidence type="ECO:0000256" key="2">
    <source>
        <dbReference type="ARBA" id="ARBA00012438"/>
    </source>
</evidence>
<keyword evidence="10" id="KW-1185">Reference proteome</keyword>
<dbReference type="EC" id="2.7.13.3" evidence="2"/>
<reference evidence="9 10" key="1">
    <citation type="submission" date="2020-08" db="EMBL/GenBank/DDBJ databases">
        <title>Genomic Encyclopedia of Type Strains, Phase IV (KMG-IV): sequencing the most valuable type-strain genomes for metagenomic binning, comparative biology and taxonomic classification.</title>
        <authorList>
            <person name="Goeker M."/>
        </authorList>
    </citation>
    <scope>NUCLEOTIDE SEQUENCE [LARGE SCALE GENOMIC DNA]</scope>
    <source>
        <strain evidence="9 10">DSM 23447</strain>
    </source>
</reference>
<evidence type="ECO:0000256" key="7">
    <source>
        <dbReference type="ARBA" id="ARBA00022840"/>
    </source>
</evidence>
<organism evidence="9 10">
    <name type="scientific">Devosia subaequoris</name>
    <dbReference type="NCBI Taxonomy" id="395930"/>
    <lineage>
        <taxon>Bacteria</taxon>
        <taxon>Pseudomonadati</taxon>
        <taxon>Pseudomonadota</taxon>
        <taxon>Alphaproteobacteria</taxon>
        <taxon>Hyphomicrobiales</taxon>
        <taxon>Devosiaceae</taxon>
        <taxon>Devosia</taxon>
    </lineage>
</organism>
<evidence type="ECO:0000256" key="3">
    <source>
        <dbReference type="ARBA" id="ARBA00022553"/>
    </source>
</evidence>
<gene>
    <name evidence="9" type="ORF">GGR20_000021</name>
</gene>
<sequence>MTEPTLHAIDEFDWVLVIAPYRQDAAHVEALLGGHGLRVRRCVDDADLGDLLEKIPGVVIATHEALSPAAIQTIAYHSENQPAWSEMSIVVLLDRKSQQATIRRQLASAWARARIIFYQRPISALELVSGVQAAMLARLRQRDVRDHIERETILRLELNHRVKNVLASVSSMFQMSRRGATSLEAFADEFSDRLNALSRVHAAVFEAGGESVSLIEIVDLTVSPYQQEGHRRIQVRGPDLLVGREAGTTLALCLHELATNALKYGALSEPRGTVALEWTVTTGSKPSLALEWREKDGPTVVEPSRQGYGTRYIRSALGSLFGRPPSFVYSSSGLVCGVSGPLEGLQAGR</sequence>
<keyword evidence="4" id="KW-0808">Transferase</keyword>
<evidence type="ECO:0000256" key="1">
    <source>
        <dbReference type="ARBA" id="ARBA00000085"/>
    </source>
</evidence>
<keyword evidence="5" id="KW-0547">Nucleotide-binding</keyword>
<accession>A0A7W6IIS0</accession>
<dbReference type="PANTHER" id="PTHR41523:SF8">
    <property type="entry name" value="ETHYLENE RESPONSE SENSOR PROTEIN"/>
    <property type="match status" value="1"/>
</dbReference>
<protein>
    <recommendedName>
        <fullName evidence="2">histidine kinase</fullName>
        <ecNumber evidence="2">2.7.13.3</ecNumber>
    </recommendedName>
</protein>
<dbReference type="EMBL" id="JACIEW010000001">
    <property type="protein sequence ID" value="MBB4050403.1"/>
    <property type="molecule type" value="Genomic_DNA"/>
</dbReference>
<evidence type="ECO:0000313" key="10">
    <source>
        <dbReference type="Proteomes" id="UP000547011"/>
    </source>
</evidence>
<feature type="domain" description="Signal transduction histidine kinase HWE region" evidence="8">
    <location>
        <begin position="157"/>
        <end position="239"/>
    </location>
</feature>
<evidence type="ECO:0000256" key="4">
    <source>
        <dbReference type="ARBA" id="ARBA00022679"/>
    </source>
</evidence>
<dbReference type="SMART" id="SM00911">
    <property type="entry name" value="HWE_HK"/>
    <property type="match status" value="1"/>
</dbReference>
<dbReference type="RefSeq" id="WP_183309230.1">
    <property type="nucleotide sequence ID" value="NZ_JACIEW010000001.1"/>
</dbReference>
<dbReference type="PANTHER" id="PTHR41523">
    <property type="entry name" value="TWO-COMPONENT SYSTEM SENSOR PROTEIN"/>
    <property type="match status" value="1"/>
</dbReference>
<dbReference type="Gene3D" id="3.30.565.10">
    <property type="entry name" value="Histidine kinase-like ATPase, C-terminal domain"/>
    <property type="match status" value="1"/>
</dbReference>
<evidence type="ECO:0000259" key="8">
    <source>
        <dbReference type="SMART" id="SM00911"/>
    </source>
</evidence>
<keyword evidence="7" id="KW-0067">ATP-binding</keyword>
<evidence type="ECO:0000256" key="5">
    <source>
        <dbReference type="ARBA" id="ARBA00022741"/>
    </source>
</evidence>
<evidence type="ECO:0000313" key="9">
    <source>
        <dbReference type="EMBL" id="MBB4050403.1"/>
    </source>
</evidence>
<dbReference type="GO" id="GO:0005524">
    <property type="term" value="F:ATP binding"/>
    <property type="evidence" value="ECO:0007669"/>
    <property type="project" value="UniProtKB-KW"/>
</dbReference>
<dbReference type="AlphaFoldDB" id="A0A7W6IIS0"/>
<dbReference type="InterPro" id="IPR036890">
    <property type="entry name" value="HATPase_C_sf"/>
</dbReference>
<comment type="catalytic activity">
    <reaction evidence="1">
        <text>ATP + protein L-histidine = ADP + protein N-phospho-L-histidine.</text>
        <dbReference type="EC" id="2.7.13.3"/>
    </reaction>
</comment>
<keyword evidence="6 9" id="KW-0418">Kinase</keyword>
<dbReference type="GO" id="GO:0004673">
    <property type="term" value="F:protein histidine kinase activity"/>
    <property type="evidence" value="ECO:0007669"/>
    <property type="project" value="UniProtKB-EC"/>
</dbReference>
<name>A0A7W6IIS0_9HYPH</name>
<evidence type="ECO:0000256" key="6">
    <source>
        <dbReference type="ARBA" id="ARBA00022777"/>
    </source>
</evidence>
<keyword evidence="3" id="KW-0597">Phosphoprotein</keyword>
<proteinExistence type="predicted"/>